<feature type="signal peptide" evidence="1">
    <location>
        <begin position="1"/>
        <end position="22"/>
    </location>
</feature>
<sequence>MKEIFILIILIVSINCFSQTQAEMNQQSYEELHQSNKTLNEIYQTIITEYTSDTIFIKNLKRSQRLWIQFRDAQIEMKYPEYVDKLYGSIHPTCRVIYQRELTQKRIATLNNWLSGTEEGDVCNGSVKIISNIDPQFRGKAFIEKDGLIWLNANMKRDHRIFGYKEKDICSEKMILLSVFTNEVENNPFDCQYGAYYDTSGMKEISLKYISTEGDFLKVAVIKKDKKLDEIYMLKNWFEIDR</sequence>
<comment type="caution">
    <text evidence="3">The sequence shown here is derived from an EMBL/GenBank/DDBJ whole genome shotgun (WGS) entry which is preliminary data.</text>
</comment>
<gene>
    <name evidence="3" type="ORF">L1I30_09490</name>
</gene>
<protein>
    <submittedName>
        <fullName evidence="3">DUF1311 domain-containing protein</fullName>
    </submittedName>
</protein>
<dbReference type="EMBL" id="JAKGTH010000009">
    <property type="protein sequence ID" value="MCF4101899.1"/>
    <property type="molecule type" value="Genomic_DNA"/>
</dbReference>
<dbReference type="InterPro" id="IPR009739">
    <property type="entry name" value="LprI-like_N"/>
</dbReference>
<dbReference type="RefSeq" id="WP_236134050.1">
    <property type="nucleotide sequence ID" value="NZ_JAKGTH010000009.1"/>
</dbReference>
<name>A0ABS9EG76_9FLAO</name>
<keyword evidence="4" id="KW-1185">Reference proteome</keyword>
<dbReference type="Pfam" id="PF07007">
    <property type="entry name" value="LprI"/>
    <property type="match status" value="1"/>
</dbReference>
<evidence type="ECO:0000313" key="3">
    <source>
        <dbReference type="EMBL" id="MCF4101899.1"/>
    </source>
</evidence>
<dbReference type="Proteomes" id="UP001179363">
    <property type="component" value="Unassembled WGS sequence"/>
</dbReference>
<proteinExistence type="predicted"/>
<keyword evidence="1" id="KW-0732">Signal</keyword>
<accession>A0ABS9EG76</accession>
<evidence type="ECO:0000259" key="2">
    <source>
        <dbReference type="Pfam" id="PF07007"/>
    </source>
</evidence>
<reference evidence="3" key="1">
    <citation type="submission" date="2022-01" db="EMBL/GenBank/DDBJ databases">
        <title>Gillisia lutea sp. nov., isolated from marine plastic residues from the Malvarosa beach (Valencia, Spain).</title>
        <authorList>
            <person name="Vidal-Verdu A."/>
            <person name="Molina-Menor E."/>
            <person name="Satari L."/>
            <person name="Pascual J."/>
            <person name="Pereto J."/>
            <person name="Porcar M."/>
        </authorList>
    </citation>
    <scope>NUCLEOTIDE SEQUENCE</scope>
    <source>
        <strain evidence="3">M10.2A</strain>
    </source>
</reference>
<organism evidence="3 4">
    <name type="scientific">Gillisia lutea</name>
    <dbReference type="NCBI Taxonomy" id="2909668"/>
    <lineage>
        <taxon>Bacteria</taxon>
        <taxon>Pseudomonadati</taxon>
        <taxon>Bacteroidota</taxon>
        <taxon>Flavobacteriia</taxon>
        <taxon>Flavobacteriales</taxon>
        <taxon>Flavobacteriaceae</taxon>
        <taxon>Gillisia</taxon>
    </lineage>
</organism>
<feature type="chain" id="PRO_5047134943" evidence="1">
    <location>
        <begin position="23"/>
        <end position="242"/>
    </location>
</feature>
<feature type="domain" description="Lysozyme inhibitor LprI-like N-terminal" evidence="2">
    <location>
        <begin position="19"/>
        <end position="110"/>
    </location>
</feature>
<dbReference type="Gene3D" id="1.20.1270.180">
    <property type="match status" value="1"/>
</dbReference>
<evidence type="ECO:0000256" key="1">
    <source>
        <dbReference type="SAM" id="SignalP"/>
    </source>
</evidence>
<evidence type="ECO:0000313" key="4">
    <source>
        <dbReference type="Proteomes" id="UP001179363"/>
    </source>
</evidence>